<feature type="domain" description="DUF5776" evidence="1">
    <location>
        <begin position="214"/>
        <end position="278"/>
    </location>
</feature>
<dbReference type="AlphaFoldDB" id="A0A0R2ARC3"/>
<evidence type="ECO:0000313" key="2">
    <source>
        <dbReference type="EMBL" id="KRM69151.1"/>
    </source>
</evidence>
<name>A0A0R2ARC3_9LACO</name>
<dbReference type="EMBL" id="AYYQ01000007">
    <property type="protein sequence ID" value="KRM69151.1"/>
    <property type="molecule type" value="Genomic_DNA"/>
</dbReference>
<evidence type="ECO:0000259" key="1">
    <source>
        <dbReference type="Pfam" id="PF19087"/>
    </source>
</evidence>
<dbReference type="InterPro" id="IPR044081">
    <property type="entry name" value="DUF5776"/>
</dbReference>
<protein>
    <recommendedName>
        <fullName evidence="1">DUF5776 domain-containing protein</fullName>
    </recommendedName>
</protein>
<gene>
    <name evidence="2" type="ORF">FD06_GL000358</name>
</gene>
<comment type="caution">
    <text evidence="2">The sequence shown here is derived from an EMBL/GenBank/DDBJ whole genome shotgun (WGS) entry which is preliminary data.</text>
</comment>
<reference evidence="2 3" key="1">
    <citation type="journal article" date="2015" name="Genome Announc.">
        <title>Expanding the biotechnology potential of lactobacilli through comparative genomics of 213 strains and associated genera.</title>
        <authorList>
            <person name="Sun Z."/>
            <person name="Harris H.M."/>
            <person name="McCann A."/>
            <person name="Guo C."/>
            <person name="Argimon S."/>
            <person name="Zhang W."/>
            <person name="Yang X."/>
            <person name="Jeffery I.B."/>
            <person name="Cooney J.C."/>
            <person name="Kagawa T.F."/>
            <person name="Liu W."/>
            <person name="Song Y."/>
            <person name="Salvetti E."/>
            <person name="Wrobel A."/>
            <person name="Rasinkangas P."/>
            <person name="Parkhill J."/>
            <person name="Rea M.C."/>
            <person name="O'Sullivan O."/>
            <person name="Ritari J."/>
            <person name="Douillard F.P."/>
            <person name="Paul Ross R."/>
            <person name="Yang R."/>
            <person name="Briner A.E."/>
            <person name="Felis G.E."/>
            <person name="de Vos W.M."/>
            <person name="Barrangou R."/>
            <person name="Klaenhammer T.R."/>
            <person name="Caufield P.W."/>
            <person name="Cui Y."/>
            <person name="Zhang H."/>
            <person name="O'Toole P.W."/>
        </authorList>
    </citation>
    <scope>NUCLEOTIDE SEQUENCE [LARGE SCALE GENOMIC DNA]</scope>
    <source>
        <strain evidence="2 3">DSM 23829</strain>
    </source>
</reference>
<dbReference type="Proteomes" id="UP000052012">
    <property type="component" value="Unassembled WGS sequence"/>
</dbReference>
<organism evidence="2 3">
    <name type="scientific">Apilactobacillus ozensis DSM 23829 = JCM 17196</name>
    <dbReference type="NCBI Taxonomy" id="1423781"/>
    <lineage>
        <taxon>Bacteria</taxon>
        <taxon>Bacillati</taxon>
        <taxon>Bacillota</taxon>
        <taxon>Bacilli</taxon>
        <taxon>Lactobacillales</taxon>
        <taxon>Lactobacillaceae</taxon>
        <taxon>Apilactobacillus</taxon>
    </lineage>
</organism>
<keyword evidence="3" id="KW-1185">Reference proteome</keyword>
<dbReference type="PATRIC" id="fig|1423781.4.peg.368"/>
<dbReference type="Pfam" id="PF19087">
    <property type="entry name" value="DUF5776"/>
    <property type="match status" value="1"/>
</dbReference>
<accession>A0A0R2ARC3</accession>
<proteinExistence type="predicted"/>
<evidence type="ECO:0000313" key="3">
    <source>
        <dbReference type="Proteomes" id="UP000052012"/>
    </source>
</evidence>
<sequence length="281" mass="31166">MINNAKDAQAILDLIPTGIANIDKSYVPGKPQEYVPTENIPEHNAVKDFNDGILRSNTTIIYDNNYKNVRSGFEDGINGLTAAEKYSKVYMAGYKMAVEGLSGMKAAQSIDKINISDLSGKSADFNAGFNGYLAGLKAAMKDLKKSYDNNSPVYKFTYDKGYVAGKKQAIEIAHSSGYKHAKTSNRMPNLKGYSKEYVKAFTQGFIKHQNAESRNKTFNVLADSGIYVHSSGVFTKNNRVKKMKKGDKFTVKHIVLVNGVTRYYINENEYVTSDKNLVGLK</sequence>